<organism evidence="2 3">
    <name type="scientific">Paenibacillus swuensis</name>
    <dbReference type="NCBI Taxonomy" id="1178515"/>
    <lineage>
        <taxon>Bacteria</taxon>
        <taxon>Bacillati</taxon>
        <taxon>Bacillota</taxon>
        <taxon>Bacilli</taxon>
        <taxon>Bacillales</taxon>
        <taxon>Paenibacillaceae</taxon>
        <taxon>Paenibacillus</taxon>
    </lineage>
</organism>
<reference evidence="2 3" key="1">
    <citation type="submission" date="2015-01" db="EMBL/GenBank/DDBJ databases">
        <title>Paenibacillus swuensis/DY6/whole genome sequencing.</title>
        <authorList>
            <person name="Kim M.K."/>
            <person name="Srinivasan S."/>
            <person name="Lee J.-J."/>
        </authorList>
    </citation>
    <scope>NUCLEOTIDE SEQUENCE [LARGE SCALE GENOMIC DNA]</scope>
    <source>
        <strain evidence="2 3">DY6</strain>
    </source>
</reference>
<name>A0A172TNU9_9BACL</name>
<dbReference type="PROSITE" id="PS50035">
    <property type="entry name" value="PLD"/>
    <property type="match status" value="1"/>
</dbReference>
<dbReference type="PANTHER" id="PTHR21248">
    <property type="entry name" value="CARDIOLIPIN SYNTHASE"/>
    <property type="match status" value="1"/>
</dbReference>
<dbReference type="Pfam" id="PF13091">
    <property type="entry name" value="PLDc_2"/>
    <property type="match status" value="2"/>
</dbReference>
<dbReference type="InterPro" id="IPR001736">
    <property type="entry name" value="PLipase_D/transphosphatidylase"/>
</dbReference>
<keyword evidence="3" id="KW-1185">Reference proteome</keyword>
<sequence length="528" mass="59663">MAVSDWSEELQQGMLDFMNYYVSNGALENVLEEAQPAVAYADANMDKSGAAQYRQHIGGVFTSVKQLADMPQQPTEFLHQLAYLVNQIDLAKLNALAPKTTTHNRVDAYVNGVDCLKVLLSEINKAERYIHLSVMLFFNDRAGNQVVQALLQALQRGVQVRIMADYGITALGYAKNLSFGDFHSLSEQLIAAGAKLINTFDEHYTDRDWTAKRKELAAAGVPESHLFLEDQVQAAIVTGLNVVNHRKFLVIDGVTSILGSINIGDQYLYETPLHTPITAEVDHHPLGVPSETEQWHDGCVRIQGALALPLNEIFALQWTVLGGDVFDPKDSFYAPETDRRYGEDECTLLSSFPGNPVNLIQQYYLSLIQNVSDETIIVNPYLIDQAFWECLQALDEEQAKWITICNPLEVNDHPTNKSAVRSNMYGPFMKGVTFYDYSHTERFSHWKITYDKRADCFFHGSYNINERSACHDFELGVLVKNKETADKVKTMIEYDLNVSSKITDPNTFFRHPNLHPSTYIHKLTKNFM</sequence>
<dbReference type="KEGG" id="pswu:SY83_01870"/>
<dbReference type="PATRIC" id="fig|1178515.4.peg.352"/>
<dbReference type="SMART" id="SM00155">
    <property type="entry name" value="PLDc"/>
    <property type="match status" value="1"/>
</dbReference>
<dbReference type="PANTHER" id="PTHR21248:SF22">
    <property type="entry name" value="PHOSPHOLIPASE D"/>
    <property type="match status" value="1"/>
</dbReference>
<dbReference type="STRING" id="1178515.SY83_01870"/>
<dbReference type="Gene3D" id="3.30.870.10">
    <property type="entry name" value="Endonuclease Chain A"/>
    <property type="match status" value="2"/>
</dbReference>
<dbReference type="Proteomes" id="UP000076927">
    <property type="component" value="Chromosome"/>
</dbReference>
<protein>
    <submittedName>
        <fullName evidence="2">Phospholipase D domain protein</fullName>
    </submittedName>
</protein>
<proteinExistence type="predicted"/>
<feature type="domain" description="PLD phosphodiesterase" evidence="1">
    <location>
        <begin position="240"/>
        <end position="267"/>
    </location>
</feature>
<evidence type="ECO:0000259" key="1">
    <source>
        <dbReference type="PROSITE" id="PS50035"/>
    </source>
</evidence>
<dbReference type="GO" id="GO:0030572">
    <property type="term" value="F:phosphatidyltransferase activity"/>
    <property type="evidence" value="ECO:0007669"/>
    <property type="project" value="UniProtKB-ARBA"/>
</dbReference>
<dbReference type="GO" id="GO:0032049">
    <property type="term" value="P:cardiolipin biosynthetic process"/>
    <property type="evidence" value="ECO:0007669"/>
    <property type="project" value="UniProtKB-ARBA"/>
</dbReference>
<evidence type="ECO:0000313" key="2">
    <source>
        <dbReference type="EMBL" id="ANE48652.1"/>
    </source>
</evidence>
<dbReference type="InterPro" id="IPR025202">
    <property type="entry name" value="PLD-like_dom"/>
</dbReference>
<evidence type="ECO:0000313" key="3">
    <source>
        <dbReference type="Proteomes" id="UP000076927"/>
    </source>
</evidence>
<dbReference type="EMBL" id="CP011388">
    <property type="protein sequence ID" value="ANE48652.1"/>
    <property type="molecule type" value="Genomic_DNA"/>
</dbReference>
<gene>
    <name evidence="2" type="ORF">SY83_01870</name>
</gene>
<accession>A0A172TNU9</accession>
<dbReference type="AlphaFoldDB" id="A0A172TNU9"/>
<dbReference type="SUPFAM" id="SSF56024">
    <property type="entry name" value="Phospholipase D/nuclease"/>
    <property type="match status" value="2"/>
</dbReference>